<keyword evidence="1" id="KW-0732">Signal</keyword>
<sequence>MAFSMCRWLPLVAILVTSSAPALAAAPALVDGTDPAVVMELMRGYGSARPDKGQDGNPMIRGRIDGNGFSAFFYDCDGDGANCGSIGLSAYFDRTDVSLDAINGWNRANRFGRVYLRDDGKPVIEMDIELAGGITADNFEAAMDRWSAILQDFDNNVVNAERQPEAGDVTP</sequence>
<proteinExistence type="predicted"/>
<organism evidence="2 3">
    <name type="scientific">Aureimonas jatrophae</name>
    <dbReference type="NCBI Taxonomy" id="1166073"/>
    <lineage>
        <taxon>Bacteria</taxon>
        <taxon>Pseudomonadati</taxon>
        <taxon>Pseudomonadota</taxon>
        <taxon>Alphaproteobacteria</taxon>
        <taxon>Hyphomicrobiales</taxon>
        <taxon>Aurantimonadaceae</taxon>
        <taxon>Aureimonas</taxon>
    </lineage>
</organism>
<dbReference type="STRING" id="1166073.SAMN05192530_101277"/>
<evidence type="ECO:0000313" key="2">
    <source>
        <dbReference type="EMBL" id="SDN56400.1"/>
    </source>
</evidence>
<dbReference type="Pfam" id="PF10722">
    <property type="entry name" value="YbjN"/>
    <property type="match status" value="1"/>
</dbReference>
<dbReference type="EMBL" id="FNIT01000001">
    <property type="protein sequence ID" value="SDN56400.1"/>
    <property type="molecule type" value="Genomic_DNA"/>
</dbReference>
<accession>A0A1H0CEW1</accession>
<name>A0A1H0CEW1_9HYPH</name>
<feature type="chain" id="PRO_5011667335" evidence="1">
    <location>
        <begin position="25"/>
        <end position="171"/>
    </location>
</feature>
<protein>
    <submittedName>
        <fullName evidence="2">Putative sensory transduction regulator</fullName>
    </submittedName>
</protein>
<dbReference type="AlphaFoldDB" id="A0A1H0CEW1"/>
<evidence type="ECO:0000313" key="3">
    <source>
        <dbReference type="Proteomes" id="UP000198793"/>
    </source>
</evidence>
<reference evidence="2 3" key="1">
    <citation type="submission" date="2016-10" db="EMBL/GenBank/DDBJ databases">
        <authorList>
            <person name="de Groot N.N."/>
        </authorList>
    </citation>
    <scope>NUCLEOTIDE SEQUENCE [LARGE SCALE GENOMIC DNA]</scope>
    <source>
        <strain evidence="3">L7-484,KACC 16230,DSM 25025</strain>
    </source>
</reference>
<feature type="signal peptide" evidence="1">
    <location>
        <begin position="1"/>
        <end position="24"/>
    </location>
</feature>
<dbReference type="Proteomes" id="UP000198793">
    <property type="component" value="Unassembled WGS sequence"/>
</dbReference>
<dbReference type="RefSeq" id="WP_090667768.1">
    <property type="nucleotide sequence ID" value="NZ_FNIT01000001.1"/>
</dbReference>
<dbReference type="CDD" id="cd17511">
    <property type="entry name" value="YbjN_AmyR-like"/>
    <property type="match status" value="1"/>
</dbReference>
<evidence type="ECO:0000256" key="1">
    <source>
        <dbReference type="SAM" id="SignalP"/>
    </source>
</evidence>
<keyword evidence="3" id="KW-1185">Reference proteome</keyword>
<dbReference type="OrthoDB" id="33037at2"/>
<gene>
    <name evidence="2" type="ORF">SAMN05192530_101277</name>
</gene>
<dbReference type="InterPro" id="IPR019660">
    <property type="entry name" value="Put_sensory_transdc_reg_YbjN"/>
</dbReference>